<name>A0A6M0RUW7_9CYAN</name>
<evidence type="ECO:0000313" key="1">
    <source>
        <dbReference type="EMBL" id="NEZ60028.1"/>
    </source>
</evidence>
<dbReference type="SUPFAM" id="SSF52540">
    <property type="entry name" value="P-loop containing nucleoside triphosphate hydrolases"/>
    <property type="match status" value="1"/>
</dbReference>
<keyword evidence="2" id="KW-1185">Reference proteome</keyword>
<evidence type="ECO:0008006" key="3">
    <source>
        <dbReference type="Google" id="ProtNLM"/>
    </source>
</evidence>
<gene>
    <name evidence="1" type="ORF">DXZ20_31175</name>
</gene>
<sequence length="230" mass="26823">MIAKGLIKNTKYRTGHIMGRHEILFQFLPFSEKNRWKKISPDKDICIEGFPRSANSFFAKMFRLYNPTAKAAHHMHAPLQVIKAVNYGIPCVVLIRNPIDAIASVLVVDRTLSTRFSIQSYINFYEKIWPVRDDVTISDFKDTTQRPQYVVERINQRYGTSFHMEPITPETRDTIFNQLQETQKQLKQPEHLVAIPTVAKARIKQDVLQELKEHPLLPTANSLYRRFLEI</sequence>
<reference evidence="1 2" key="1">
    <citation type="journal article" date="2020" name="Microb. Ecol.">
        <title>Ecogenomics of the Marine Benthic Filamentous Cyanobacterium Adonisia.</title>
        <authorList>
            <person name="Walter J.M."/>
            <person name="Coutinho F.H."/>
            <person name="Leomil L."/>
            <person name="Hargreaves P.I."/>
            <person name="Campeao M.E."/>
            <person name="Vieira V.V."/>
            <person name="Silva B.S."/>
            <person name="Fistarol G.O."/>
            <person name="Salomon P.S."/>
            <person name="Sawabe T."/>
            <person name="Mino S."/>
            <person name="Hosokawa M."/>
            <person name="Miyashita H."/>
            <person name="Maruyama F."/>
            <person name="van Verk M.C."/>
            <person name="Dutilh B.E."/>
            <person name="Thompson C.C."/>
            <person name="Thompson F.L."/>
        </authorList>
    </citation>
    <scope>NUCLEOTIDE SEQUENCE [LARGE SCALE GENOMIC DNA]</scope>
    <source>
        <strain evidence="1 2">CCMR0081</strain>
    </source>
</reference>
<accession>A0A6M0RUW7</accession>
<evidence type="ECO:0000313" key="2">
    <source>
        <dbReference type="Proteomes" id="UP000481033"/>
    </source>
</evidence>
<dbReference type="Proteomes" id="UP000481033">
    <property type="component" value="Unassembled WGS sequence"/>
</dbReference>
<proteinExistence type="predicted"/>
<dbReference type="AlphaFoldDB" id="A0A6M0RUW7"/>
<protein>
    <recommendedName>
        <fullName evidence="3">Sulfotransferase</fullName>
    </recommendedName>
</protein>
<dbReference type="Gene3D" id="3.40.50.300">
    <property type="entry name" value="P-loop containing nucleotide triphosphate hydrolases"/>
    <property type="match status" value="1"/>
</dbReference>
<organism evidence="1 2">
    <name type="scientific">Adonisia turfae CCMR0081</name>
    <dbReference type="NCBI Taxonomy" id="2292702"/>
    <lineage>
        <taxon>Bacteria</taxon>
        <taxon>Bacillati</taxon>
        <taxon>Cyanobacteriota</taxon>
        <taxon>Adonisia</taxon>
        <taxon>Adonisia turfae</taxon>
    </lineage>
</organism>
<dbReference type="EMBL" id="QXHD01000004">
    <property type="protein sequence ID" value="NEZ60028.1"/>
    <property type="molecule type" value="Genomic_DNA"/>
</dbReference>
<dbReference type="InterPro" id="IPR027417">
    <property type="entry name" value="P-loop_NTPase"/>
</dbReference>
<comment type="caution">
    <text evidence="1">The sequence shown here is derived from an EMBL/GenBank/DDBJ whole genome shotgun (WGS) entry which is preliminary data.</text>
</comment>